<keyword evidence="3" id="KW-1185">Reference proteome</keyword>
<dbReference type="InterPro" id="IPR006091">
    <property type="entry name" value="Acyl-CoA_Oxase/DH_mid-dom"/>
</dbReference>
<dbReference type="RefSeq" id="WP_094405567.1">
    <property type="nucleotide sequence ID" value="NZ_NMVO01000013.1"/>
</dbReference>
<evidence type="ECO:0000313" key="3">
    <source>
        <dbReference type="Proteomes" id="UP000215896"/>
    </source>
</evidence>
<feature type="domain" description="Acyl-CoA oxidase/dehydrogenase middle" evidence="1">
    <location>
        <begin position="90"/>
        <end position="161"/>
    </location>
</feature>
<dbReference type="Proteomes" id="UP000215896">
    <property type="component" value="Unassembled WGS sequence"/>
</dbReference>
<gene>
    <name evidence="2" type="ORF">CGZ94_10130</name>
</gene>
<evidence type="ECO:0000259" key="1">
    <source>
        <dbReference type="Pfam" id="PF02770"/>
    </source>
</evidence>
<dbReference type="OrthoDB" id="107064at2"/>
<dbReference type="EMBL" id="NMVO01000013">
    <property type="protein sequence ID" value="OYO13335.1"/>
    <property type="molecule type" value="Genomic_DNA"/>
</dbReference>
<name>A0A255GBX1_9ACTN</name>
<dbReference type="AlphaFoldDB" id="A0A255GBX1"/>
<sequence length="311" mass="32723">MSLADQVRSALAGPQWPLPGHGHTAERWQRLADLARTDIVVGRLVEAHADATAILTELGRTDLLAPGQWWGVWAAEPPRPVVRAQPDPEDPDRLLLDGAKPWCSGAGLCDHALITVRDAADPDRRLLAAVELTGPGVRVEEAWANPGMTRSATHTVHLDQVPATRVGSGADYLDRAGFWHGGAGVAACWAGGAEAVADTLRGSRRDDPITLAHLGAVDAALAGARWTLAAAAAEVDAAPEDASAARIRALRVRAIVEAAAALTIDRVGRALGAGPLCQDAEHARAVADLSIYLRQSHAERDLAGLGELVRR</sequence>
<dbReference type="GO" id="GO:0016627">
    <property type="term" value="F:oxidoreductase activity, acting on the CH-CH group of donors"/>
    <property type="evidence" value="ECO:0007669"/>
    <property type="project" value="InterPro"/>
</dbReference>
<dbReference type="InterPro" id="IPR046373">
    <property type="entry name" value="Acyl-CoA_Oxase/DH_mid-dom_sf"/>
</dbReference>
<protein>
    <submittedName>
        <fullName evidence="2">Acyl-CoA dehydrogenase</fullName>
    </submittedName>
</protein>
<dbReference type="Pfam" id="PF02770">
    <property type="entry name" value="Acyl-CoA_dh_M"/>
    <property type="match status" value="1"/>
</dbReference>
<dbReference type="Gene3D" id="2.40.110.10">
    <property type="entry name" value="Butyryl-CoA Dehydrogenase, subunit A, domain 2"/>
    <property type="match status" value="1"/>
</dbReference>
<proteinExistence type="predicted"/>
<organism evidence="2 3">
    <name type="scientific">Enemella evansiae</name>
    <dbReference type="NCBI Taxonomy" id="2016499"/>
    <lineage>
        <taxon>Bacteria</taxon>
        <taxon>Bacillati</taxon>
        <taxon>Actinomycetota</taxon>
        <taxon>Actinomycetes</taxon>
        <taxon>Propionibacteriales</taxon>
        <taxon>Propionibacteriaceae</taxon>
        <taxon>Enemella</taxon>
    </lineage>
</organism>
<dbReference type="InterPro" id="IPR009100">
    <property type="entry name" value="AcylCoA_DH/oxidase_NM_dom_sf"/>
</dbReference>
<evidence type="ECO:0000313" key="2">
    <source>
        <dbReference type="EMBL" id="OYO13335.1"/>
    </source>
</evidence>
<comment type="caution">
    <text evidence="2">The sequence shown here is derived from an EMBL/GenBank/DDBJ whole genome shotgun (WGS) entry which is preliminary data.</text>
</comment>
<dbReference type="SUPFAM" id="SSF56645">
    <property type="entry name" value="Acyl-CoA dehydrogenase NM domain-like"/>
    <property type="match status" value="1"/>
</dbReference>
<reference evidence="2 3" key="1">
    <citation type="submission" date="2017-07" db="EMBL/GenBank/DDBJ databases">
        <title>Draft whole genome sequences of clinical Proprionibacteriaceae strains.</title>
        <authorList>
            <person name="Bernier A.-M."/>
            <person name="Bernard K."/>
            <person name="Domingo M.-C."/>
        </authorList>
    </citation>
    <scope>NUCLEOTIDE SEQUENCE [LARGE SCALE GENOMIC DNA]</scope>
    <source>
        <strain evidence="2 3">NML 030167</strain>
    </source>
</reference>
<accession>A0A255GBX1</accession>